<proteinExistence type="predicted"/>
<feature type="domain" description="HTH myb-type" evidence="5">
    <location>
        <begin position="351"/>
        <end position="396"/>
    </location>
</feature>
<dbReference type="InterPro" id="IPR017930">
    <property type="entry name" value="Myb_dom"/>
</dbReference>
<organism evidence="6">
    <name type="scientific">Rhizochromulina marina</name>
    <dbReference type="NCBI Taxonomy" id="1034831"/>
    <lineage>
        <taxon>Eukaryota</taxon>
        <taxon>Sar</taxon>
        <taxon>Stramenopiles</taxon>
        <taxon>Ochrophyta</taxon>
        <taxon>Dictyochophyceae</taxon>
        <taxon>Rhizochromulinales</taxon>
        <taxon>Rhizochromulina</taxon>
    </lineage>
</organism>
<dbReference type="Gene3D" id="1.10.10.60">
    <property type="entry name" value="Homeodomain-like"/>
    <property type="match status" value="3"/>
</dbReference>
<keyword evidence="1" id="KW-0677">Repeat</keyword>
<feature type="compositionally biased region" description="Low complexity" evidence="3">
    <location>
        <begin position="307"/>
        <end position="316"/>
    </location>
</feature>
<dbReference type="SMART" id="SM00717">
    <property type="entry name" value="SANT"/>
    <property type="match status" value="3"/>
</dbReference>
<dbReference type="PANTHER" id="PTHR45614">
    <property type="entry name" value="MYB PROTEIN-RELATED"/>
    <property type="match status" value="1"/>
</dbReference>
<dbReference type="InterPro" id="IPR009057">
    <property type="entry name" value="Homeodomain-like_sf"/>
</dbReference>
<dbReference type="GO" id="GO:0000978">
    <property type="term" value="F:RNA polymerase II cis-regulatory region sequence-specific DNA binding"/>
    <property type="evidence" value="ECO:0007669"/>
    <property type="project" value="TreeGrafter"/>
</dbReference>
<feature type="compositionally biased region" description="Acidic residues" evidence="3">
    <location>
        <begin position="94"/>
        <end position="109"/>
    </location>
</feature>
<evidence type="ECO:0000313" key="6">
    <source>
        <dbReference type="EMBL" id="CAD9676962.1"/>
    </source>
</evidence>
<dbReference type="EMBL" id="HBHJ01010201">
    <property type="protein sequence ID" value="CAD9676962.1"/>
    <property type="molecule type" value="Transcribed_RNA"/>
</dbReference>
<feature type="region of interest" description="Disordered" evidence="3">
    <location>
        <begin position="1"/>
        <end position="37"/>
    </location>
</feature>
<sequence>MEPGGYSEEPGPLDQESVGSGDGEIDTEDTLQMMPAMAAAPGDFKTLTDQLALLPAEVRNKVIQELMEQHGRQRDEEGGEESGEREEGSTREGDGEEEEDGEGEVEDMSDSQRMAAYNQALIYQQQQAQHQHYQQQYMMAQQQYMMAYAAMQQAKQNNAPVEEQQRAQQAMIAAAMAQSTILTQHNHQQAALKQKMDQQADVSGEATEEEEGGGVSEQAIMDMQRQQQMAIQNFLLSQQQRAHAQPQQGTPEFQLQMAQIHTLATHHAQAAAMACARKGGSREEQTRDAHAAYQAVMQAQHHVQAAAAAAAAASSAGRPDEMGRHKRDREGDSYGGAKRVRDASQPMRPSNWTAEEDNKLCSIVDEQGAREWKKISSLMNSKFTDVQCLHRWNKVLKPGLKKGPWTEQEDSVVASLVKTHGVGKIKWSQVAEKLPGRIGKQCRERWFNHLDPHINKTDWSHEENMSLYNNQRTLGNKWSQIAKIMVGRTENGVKNRFNSSAYRKWCSENGLELEGTSRRRSRKQPQPTTPSVAT</sequence>
<dbReference type="GO" id="GO:0000981">
    <property type="term" value="F:DNA-binding transcription factor activity, RNA polymerase II-specific"/>
    <property type="evidence" value="ECO:0007669"/>
    <property type="project" value="TreeGrafter"/>
</dbReference>
<evidence type="ECO:0000256" key="2">
    <source>
        <dbReference type="ARBA" id="ARBA00023125"/>
    </source>
</evidence>
<feature type="domain" description="HTH myb-type" evidence="5">
    <location>
        <begin position="397"/>
        <end position="454"/>
    </location>
</feature>
<evidence type="ECO:0000256" key="1">
    <source>
        <dbReference type="ARBA" id="ARBA00022737"/>
    </source>
</evidence>
<feature type="domain" description="Myb-like" evidence="4">
    <location>
        <begin position="397"/>
        <end position="450"/>
    </location>
</feature>
<evidence type="ECO:0000259" key="5">
    <source>
        <dbReference type="PROSITE" id="PS51294"/>
    </source>
</evidence>
<dbReference type="Pfam" id="PF00249">
    <property type="entry name" value="Myb_DNA-binding"/>
    <property type="match status" value="3"/>
</dbReference>
<feature type="compositionally biased region" description="Basic and acidic residues" evidence="3">
    <location>
        <begin position="318"/>
        <end position="332"/>
    </location>
</feature>
<name>A0A7S2WBH4_9STRA</name>
<feature type="compositionally biased region" description="Polar residues" evidence="3">
    <location>
        <begin position="524"/>
        <end position="534"/>
    </location>
</feature>
<dbReference type="SUPFAM" id="SSF46689">
    <property type="entry name" value="Homeodomain-like"/>
    <property type="match status" value="2"/>
</dbReference>
<feature type="region of interest" description="Disordered" evidence="3">
    <location>
        <begin position="69"/>
        <end position="111"/>
    </location>
</feature>
<feature type="region of interest" description="Disordered" evidence="3">
    <location>
        <begin position="513"/>
        <end position="534"/>
    </location>
</feature>
<dbReference type="FunFam" id="1.10.10.60:FF:000010">
    <property type="entry name" value="Transcriptional activator Myb isoform A"/>
    <property type="match status" value="1"/>
</dbReference>
<dbReference type="PANTHER" id="PTHR45614:SF25">
    <property type="entry name" value="MYB PROTEIN"/>
    <property type="match status" value="1"/>
</dbReference>
<accession>A0A7S2WBH4</accession>
<dbReference type="AlphaFoldDB" id="A0A7S2WBH4"/>
<feature type="region of interest" description="Disordered" evidence="3">
    <location>
        <begin position="186"/>
        <end position="214"/>
    </location>
</feature>
<feature type="domain" description="Myb-like" evidence="4">
    <location>
        <begin position="451"/>
        <end position="501"/>
    </location>
</feature>
<dbReference type="InterPro" id="IPR001005">
    <property type="entry name" value="SANT/Myb"/>
</dbReference>
<evidence type="ECO:0000259" key="4">
    <source>
        <dbReference type="PROSITE" id="PS50090"/>
    </source>
</evidence>
<reference evidence="6" key="1">
    <citation type="submission" date="2021-01" db="EMBL/GenBank/DDBJ databases">
        <authorList>
            <person name="Corre E."/>
            <person name="Pelletier E."/>
            <person name="Niang G."/>
            <person name="Scheremetjew M."/>
            <person name="Finn R."/>
            <person name="Kale V."/>
            <person name="Holt S."/>
            <person name="Cochrane G."/>
            <person name="Meng A."/>
            <person name="Brown T."/>
            <person name="Cohen L."/>
        </authorList>
    </citation>
    <scope>NUCLEOTIDE SEQUENCE</scope>
    <source>
        <strain evidence="6">CCMP1243</strain>
    </source>
</reference>
<feature type="region of interest" description="Disordered" evidence="3">
    <location>
        <begin position="307"/>
        <end position="352"/>
    </location>
</feature>
<dbReference type="PROSITE" id="PS51294">
    <property type="entry name" value="HTH_MYB"/>
    <property type="match status" value="3"/>
</dbReference>
<evidence type="ECO:0000256" key="3">
    <source>
        <dbReference type="SAM" id="MobiDB-lite"/>
    </source>
</evidence>
<feature type="domain" description="HTH myb-type" evidence="5">
    <location>
        <begin position="455"/>
        <end position="505"/>
    </location>
</feature>
<protein>
    <submittedName>
        <fullName evidence="6">Uncharacterized protein</fullName>
    </submittedName>
</protein>
<dbReference type="PROSITE" id="PS50090">
    <property type="entry name" value="MYB_LIKE"/>
    <property type="match status" value="3"/>
</dbReference>
<keyword evidence="2" id="KW-0238">DNA-binding</keyword>
<gene>
    <name evidence="6" type="ORF">RMAR1173_LOCUS6625</name>
</gene>
<dbReference type="CDD" id="cd00167">
    <property type="entry name" value="SANT"/>
    <property type="match status" value="3"/>
</dbReference>
<dbReference type="GO" id="GO:0005634">
    <property type="term" value="C:nucleus"/>
    <property type="evidence" value="ECO:0007669"/>
    <property type="project" value="TreeGrafter"/>
</dbReference>
<dbReference type="InterPro" id="IPR050560">
    <property type="entry name" value="MYB_TF"/>
</dbReference>
<feature type="domain" description="Myb-like" evidence="4">
    <location>
        <begin position="344"/>
        <end position="396"/>
    </location>
</feature>